<dbReference type="PRINTS" id="PR00111">
    <property type="entry name" value="ABHYDROLASE"/>
</dbReference>
<evidence type="ECO:0000256" key="2">
    <source>
        <dbReference type="ARBA" id="ARBA00022801"/>
    </source>
</evidence>
<dbReference type="PANTHER" id="PTHR43798:SF14">
    <property type="entry name" value="SERINE HYDROLASE-LIKE PROTEIN DDB_G0286239"/>
    <property type="match status" value="1"/>
</dbReference>
<organism evidence="4 5">
    <name type="scientific">Halomonas casei</name>
    <dbReference type="NCBI Taxonomy" id="2742613"/>
    <lineage>
        <taxon>Bacteria</taxon>
        <taxon>Pseudomonadati</taxon>
        <taxon>Pseudomonadota</taxon>
        <taxon>Gammaproteobacteria</taxon>
        <taxon>Oceanospirillales</taxon>
        <taxon>Halomonadaceae</taxon>
        <taxon>Halomonas</taxon>
    </lineage>
</organism>
<dbReference type="GO" id="GO:0016787">
    <property type="term" value="F:hydrolase activity"/>
    <property type="evidence" value="ECO:0007669"/>
    <property type="project" value="UniProtKB-KW"/>
</dbReference>
<dbReference type="InterPro" id="IPR050266">
    <property type="entry name" value="AB_hydrolase_sf"/>
</dbReference>
<dbReference type="RefSeq" id="WP_096279038.1">
    <property type="nucleotide sequence ID" value="NZ_CBCSBM010000005.1"/>
</dbReference>
<sequence>MYHSDLTASRVFAPQPLLLAEGRLAALSWGRSDAPTWLALHGWLDNAASFSRLAPLLVEALGIRIVAVDFRGHGHSSHVPEGVDYALWDYCHDVLDVMDTLGLEQASLLAHSMGAAVACLVAAALPERVVRLTLIDGLGALNTPLEETASQLRKGLAAYRRPRSRAPRYADIESAIAARVAGGVTPLDSITAAPLVERNTQPTADGHVQMRTDGRLLKPSLVRFTPEQVLSLLADINAPVLLIEGDSGILGQREWAAQARQAVKDLHRHVLIGGHHLHLEPRAVAQVATIIGGHWDKTDNR</sequence>
<evidence type="ECO:0000256" key="1">
    <source>
        <dbReference type="ARBA" id="ARBA00008645"/>
    </source>
</evidence>
<proteinExistence type="inferred from homology"/>
<dbReference type="InterPro" id="IPR000073">
    <property type="entry name" value="AB_hydrolase_1"/>
</dbReference>
<dbReference type="Pfam" id="PF00561">
    <property type="entry name" value="Abhydrolase_1"/>
    <property type="match status" value="1"/>
</dbReference>
<protein>
    <submittedName>
        <fullName evidence="4">Alpha/beta fold hydrolase</fullName>
    </submittedName>
</protein>
<keyword evidence="2 4" id="KW-0378">Hydrolase</keyword>
<gene>
    <name evidence="4" type="ORF">EI168_12500</name>
</gene>
<dbReference type="Proteomes" id="UP001645039">
    <property type="component" value="Unassembled WGS sequence"/>
</dbReference>
<reference evidence="4 5" key="1">
    <citation type="submission" date="2020-07" db="EMBL/GenBank/DDBJ databases">
        <title>Halophilic bacteria isolated from french cheeses.</title>
        <authorList>
            <person name="Kothe C.I."/>
            <person name="Farah-Kraiem B."/>
            <person name="Renault P."/>
            <person name="Dridi B."/>
        </authorList>
    </citation>
    <scope>NUCLEOTIDE SEQUENCE [LARGE SCALE GENOMIC DNA]</scope>
    <source>
        <strain evidence="4 5">FME1</strain>
    </source>
</reference>
<accession>A0ABR9F372</accession>
<name>A0ABR9F372_9GAMM</name>
<comment type="caution">
    <text evidence="4">The sequence shown here is derived from an EMBL/GenBank/DDBJ whole genome shotgun (WGS) entry which is preliminary data.</text>
</comment>
<keyword evidence="5" id="KW-1185">Reference proteome</keyword>
<comment type="similarity">
    <text evidence="1">Belongs to the AB hydrolase superfamily.</text>
</comment>
<feature type="domain" description="AB hydrolase-1" evidence="3">
    <location>
        <begin position="39"/>
        <end position="280"/>
    </location>
</feature>
<evidence type="ECO:0000313" key="4">
    <source>
        <dbReference type="EMBL" id="MBE0400921.1"/>
    </source>
</evidence>
<dbReference type="SUPFAM" id="SSF53474">
    <property type="entry name" value="alpha/beta-Hydrolases"/>
    <property type="match status" value="1"/>
</dbReference>
<dbReference type="InterPro" id="IPR029058">
    <property type="entry name" value="AB_hydrolase_fold"/>
</dbReference>
<dbReference type="PANTHER" id="PTHR43798">
    <property type="entry name" value="MONOACYLGLYCEROL LIPASE"/>
    <property type="match status" value="1"/>
</dbReference>
<dbReference type="EMBL" id="RRZD01000011">
    <property type="protein sequence ID" value="MBE0400921.1"/>
    <property type="molecule type" value="Genomic_DNA"/>
</dbReference>
<evidence type="ECO:0000313" key="5">
    <source>
        <dbReference type="Proteomes" id="UP001645039"/>
    </source>
</evidence>
<dbReference type="Gene3D" id="3.40.50.1820">
    <property type="entry name" value="alpha/beta hydrolase"/>
    <property type="match status" value="1"/>
</dbReference>
<evidence type="ECO:0000259" key="3">
    <source>
        <dbReference type="Pfam" id="PF00561"/>
    </source>
</evidence>